<dbReference type="Pfam" id="PF08334">
    <property type="entry name" value="T2SSG"/>
    <property type="match status" value="1"/>
</dbReference>
<feature type="region of interest" description="Disordered" evidence="10">
    <location>
        <begin position="140"/>
        <end position="162"/>
    </location>
</feature>
<dbReference type="InterPro" id="IPR045584">
    <property type="entry name" value="Pilin-like"/>
</dbReference>
<feature type="transmembrane region" description="Helical" evidence="11">
    <location>
        <begin position="33"/>
        <end position="54"/>
    </location>
</feature>
<feature type="domain" description="Type II secretion system protein GspG C-terminal" evidence="12">
    <location>
        <begin position="56"/>
        <end position="156"/>
    </location>
</feature>
<evidence type="ECO:0000256" key="11">
    <source>
        <dbReference type="SAM" id="Phobius"/>
    </source>
</evidence>
<geneLocation type="plasmid" evidence="13 14">
    <name>megaplasmid</name>
</geneLocation>
<evidence type="ECO:0000256" key="1">
    <source>
        <dbReference type="ARBA" id="ARBA00004377"/>
    </source>
</evidence>
<dbReference type="PANTHER" id="PTHR30093">
    <property type="entry name" value="GENERAL SECRETION PATHWAY PROTEIN G"/>
    <property type="match status" value="1"/>
</dbReference>
<evidence type="ECO:0000256" key="8">
    <source>
        <dbReference type="ARBA" id="ARBA00022989"/>
    </source>
</evidence>
<evidence type="ECO:0000313" key="13">
    <source>
        <dbReference type="EMBL" id="ACS43169.1"/>
    </source>
</evidence>
<evidence type="ECO:0000259" key="12">
    <source>
        <dbReference type="Pfam" id="PF08334"/>
    </source>
</evidence>
<dbReference type="KEGG" id="mea:Mex_2p0289"/>
<evidence type="ECO:0000256" key="3">
    <source>
        <dbReference type="ARBA" id="ARBA00020042"/>
    </source>
</evidence>
<keyword evidence="5" id="KW-0488">Methylation</keyword>
<dbReference type="EMBL" id="CP001511">
    <property type="protein sequence ID" value="ACS43169.1"/>
    <property type="molecule type" value="Genomic_DNA"/>
</dbReference>
<dbReference type="GO" id="GO:0015627">
    <property type="term" value="C:type II protein secretion system complex"/>
    <property type="evidence" value="ECO:0007669"/>
    <property type="project" value="InterPro"/>
</dbReference>
<dbReference type="PROSITE" id="PS00409">
    <property type="entry name" value="PROKAR_NTER_METHYL"/>
    <property type="match status" value="1"/>
</dbReference>
<proteinExistence type="inferred from homology"/>
<comment type="similarity">
    <text evidence="2">Belongs to the GSP G family.</text>
</comment>
<keyword evidence="4" id="KW-1003">Cell membrane</keyword>
<dbReference type="OrthoDB" id="9795612at2"/>
<dbReference type="GO" id="GO:0015628">
    <property type="term" value="P:protein secretion by the type II secretion system"/>
    <property type="evidence" value="ECO:0007669"/>
    <property type="project" value="InterPro"/>
</dbReference>
<evidence type="ECO:0000256" key="9">
    <source>
        <dbReference type="ARBA" id="ARBA00023136"/>
    </source>
</evidence>
<dbReference type="NCBIfam" id="TIGR01710">
    <property type="entry name" value="typeII_sec_gspG"/>
    <property type="match status" value="1"/>
</dbReference>
<dbReference type="RefSeq" id="WP_012753653.1">
    <property type="nucleotide sequence ID" value="NC_012811.1"/>
</dbReference>
<evidence type="ECO:0000256" key="7">
    <source>
        <dbReference type="ARBA" id="ARBA00022692"/>
    </source>
</evidence>
<keyword evidence="13" id="KW-0614">Plasmid</keyword>
<evidence type="ECO:0000256" key="6">
    <source>
        <dbReference type="ARBA" id="ARBA00022519"/>
    </source>
</evidence>
<dbReference type="PRINTS" id="PR00813">
    <property type="entry name" value="BCTERIALGSPG"/>
</dbReference>
<evidence type="ECO:0000256" key="2">
    <source>
        <dbReference type="ARBA" id="ARBA00009984"/>
    </source>
</evidence>
<dbReference type="InterPro" id="IPR000983">
    <property type="entry name" value="Bac_GSPG_pilin"/>
</dbReference>
<dbReference type="PANTHER" id="PTHR30093:SF45">
    <property type="entry name" value="TYPE II SECRETION SYSTEM CORE PROTEIN G"/>
    <property type="match status" value="1"/>
</dbReference>
<keyword evidence="7 11" id="KW-0812">Transmembrane</keyword>
<accession>C5B3Y7</accession>
<evidence type="ECO:0000256" key="5">
    <source>
        <dbReference type="ARBA" id="ARBA00022481"/>
    </source>
</evidence>
<feature type="compositionally biased region" description="Polar residues" evidence="10">
    <location>
        <begin position="143"/>
        <end position="152"/>
    </location>
</feature>
<keyword evidence="14" id="KW-1185">Reference proteome</keyword>
<dbReference type="NCBIfam" id="TIGR02532">
    <property type="entry name" value="IV_pilin_GFxxxE"/>
    <property type="match status" value="1"/>
</dbReference>
<comment type="subcellular location">
    <subcellularLocation>
        <location evidence="1">Cell inner membrane</location>
        <topology evidence="1">Single-pass membrane protein</topology>
    </subcellularLocation>
</comment>
<evidence type="ECO:0000256" key="10">
    <source>
        <dbReference type="SAM" id="MobiDB-lite"/>
    </source>
</evidence>
<dbReference type="HOGENOM" id="CLU_091705_2_0_5"/>
<keyword evidence="9 11" id="KW-0472">Membrane</keyword>
<protein>
    <recommendedName>
        <fullName evidence="3">Type II secretion system core protein G</fullName>
    </recommendedName>
</protein>
<dbReference type="InterPro" id="IPR013545">
    <property type="entry name" value="T2SS_protein-GspG_C"/>
</dbReference>
<reference evidence="13 14" key="1">
    <citation type="journal article" date="2009" name="PLoS ONE">
        <title>Methylobacterium genome sequences: a reference blueprint to investigate microbial metabolism of C1 compounds from natural and industrial sources.</title>
        <authorList>
            <person name="Vuilleumier S."/>
            <person name="Chistoserdova L."/>
            <person name="Lee M.-C."/>
            <person name="Bringel F."/>
            <person name="Lajus A."/>
            <person name="Zhou Y."/>
            <person name="Gourion B."/>
            <person name="Barbe V."/>
            <person name="Chang J."/>
            <person name="Cruveiller S."/>
            <person name="Dossat C."/>
            <person name="Gillett W."/>
            <person name="Gruffaz C."/>
            <person name="Haugen E."/>
            <person name="Hourcade E."/>
            <person name="Levy R."/>
            <person name="Mangenot S."/>
            <person name="Muller E."/>
            <person name="Nadalig T."/>
            <person name="Pagni M."/>
            <person name="Penny C."/>
            <person name="Peyraud R."/>
            <person name="Robinson D.G."/>
            <person name="Roche D."/>
            <person name="Rouy Z."/>
            <person name="Saenampechek C."/>
            <person name="Salvignol G."/>
            <person name="Vallenet D."/>
            <person name="Wu Z."/>
            <person name="Marx C.J."/>
            <person name="Vorholt J.A."/>
            <person name="Olson M.V."/>
            <person name="Kaul R."/>
            <person name="Weissenbach J."/>
            <person name="Medigue C."/>
            <person name="Lidstrom M.E."/>
        </authorList>
    </citation>
    <scope>NUCLEOTIDE SEQUENCE [LARGE SCALE GENOMIC DNA]</scope>
    <source>
        <strain evidence="14">ATCC 14718 / DSM 1338 / JCM 2805 / NCIMB 9133 / AM1</strain>
    </source>
</reference>
<dbReference type="GO" id="GO:0005886">
    <property type="term" value="C:plasma membrane"/>
    <property type="evidence" value="ECO:0007669"/>
    <property type="project" value="UniProtKB-SubCell"/>
</dbReference>
<name>C5B3Y7_METEA</name>
<evidence type="ECO:0000256" key="4">
    <source>
        <dbReference type="ARBA" id="ARBA00022475"/>
    </source>
</evidence>
<keyword evidence="8 11" id="KW-1133">Transmembrane helix</keyword>
<sequence length="162" mass="17856">MRISPLQPQFSDLYRDKRTKLASLHYGRRSRRGFTLIEILVVLVIIGLIMGLVGPQVMNVLGDSKNKTSKVQIQSLGAAVEVFYLDAGRYPSADEGLSALVQRPIDVETWNGPYVRGKGLPKDPWGNAYVYNIPGRSGEPYEITTQGPNSRAGNREPASTLP</sequence>
<gene>
    <name evidence="13" type="ordered locus">MexAM1_META2p0289</name>
</gene>
<dbReference type="SUPFAM" id="SSF54523">
    <property type="entry name" value="Pili subunits"/>
    <property type="match status" value="1"/>
</dbReference>
<dbReference type="Proteomes" id="UP000009081">
    <property type="component" value="Plasmid megaplasmid"/>
</dbReference>
<evidence type="ECO:0000313" key="14">
    <source>
        <dbReference type="Proteomes" id="UP000009081"/>
    </source>
</evidence>
<dbReference type="AlphaFoldDB" id="C5B3Y7"/>
<dbReference type="Pfam" id="PF07963">
    <property type="entry name" value="N_methyl"/>
    <property type="match status" value="1"/>
</dbReference>
<organism evidence="13 14">
    <name type="scientific">Methylorubrum extorquens (strain ATCC 14718 / DSM 1338 / JCM 2805 / NCIMB 9133 / AM1)</name>
    <name type="common">Methylobacterium extorquens</name>
    <dbReference type="NCBI Taxonomy" id="272630"/>
    <lineage>
        <taxon>Bacteria</taxon>
        <taxon>Pseudomonadati</taxon>
        <taxon>Pseudomonadota</taxon>
        <taxon>Alphaproteobacteria</taxon>
        <taxon>Hyphomicrobiales</taxon>
        <taxon>Methylobacteriaceae</taxon>
        <taxon>Methylorubrum</taxon>
    </lineage>
</organism>
<dbReference type="Gene3D" id="3.30.700.10">
    <property type="entry name" value="Glycoprotein, Type 4 Pilin"/>
    <property type="match status" value="1"/>
</dbReference>
<keyword evidence="6" id="KW-0997">Cell inner membrane</keyword>
<dbReference type="InterPro" id="IPR012902">
    <property type="entry name" value="N_methyl_site"/>
</dbReference>
<dbReference type="InterPro" id="IPR010054">
    <property type="entry name" value="Type2_sec_GspG"/>
</dbReference>